<dbReference type="Proteomes" id="UP000826050">
    <property type="component" value="Chromosome"/>
</dbReference>
<keyword evidence="2" id="KW-1185">Reference proteome</keyword>
<reference evidence="1 2" key="1">
    <citation type="submission" date="2020-02" db="EMBL/GenBank/DDBJ databases">
        <title>Partial ammonium oxidation to N2 by heterotrophic bacteria.</title>
        <authorList>
            <person name="Wu M."/>
        </authorList>
    </citation>
    <scope>NUCLEOTIDE SEQUENCE [LARGE SCALE GENOMIC DNA]</scope>
    <source>
        <strain evidence="1 2">HO-1</strain>
    </source>
</reference>
<name>A0ABX8SQZ2_9BURK</name>
<gene>
    <name evidence="1" type="ORF">FE795_05135</name>
</gene>
<dbReference type="RefSeq" id="WP_219235819.1">
    <property type="nucleotide sequence ID" value="NZ_CP049362.1"/>
</dbReference>
<dbReference type="Pfam" id="PF05866">
    <property type="entry name" value="RusA"/>
    <property type="match status" value="1"/>
</dbReference>
<dbReference type="InterPro" id="IPR008822">
    <property type="entry name" value="Endonuclease_RusA-like"/>
</dbReference>
<evidence type="ECO:0000313" key="2">
    <source>
        <dbReference type="Proteomes" id="UP000826050"/>
    </source>
</evidence>
<proteinExistence type="predicted"/>
<evidence type="ECO:0000313" key="1">
    <source>
        <dbReference type="EMBL" id="QXX78461.1"/>
    </source>
</evidence>
<dbReference type="EMBL" id="CP049362">
    <property type="protein sequence ID" value="QXX78461.1"/>
    <property type="molecule type" value="Genomic_DNA"/>
</dbReference>
<protein>
    <submittedName>
        <fullName evidence="1">RusA family crossover junction endodeoxyribonuclease</fullName>
    </submittedName>
</protein>
<sequence>MTVHADQSAGVAFFVPGPPRGKGRPRAAKRGKHITLYTPKETVAYESTVALAAQQAMAGQPLLAGPVEVTMRIVLPIAASWSKRKQAQALDGTVLPIGKPDSDNVVKAVFDAINGVVWNDDTQVVDMHVRKRYGAMPGVQTIITPLDRGG</sequence>
<organism evidence="1 2">
    <name type="scientific">Alcaligenes ammonioxydans</name>
    <dbReference type="NCBI Taxonomy" id="2582914"/>
    <lineage>
        <taxon>Bacteria</taxon>
        <taxon>Pseudomonadati</taxon>
        <taxon>Pseudomonadota</taxon>
        <taxon>Betaproteobacteria</taxon>
        <taxon>Burkholderiales</taxon>
        <taxon>Alcaligenaceae</taxon>
        <taxon>Alcaligenes</taxon>
    </lineage>
</organism>
<accession>A0ABX8SQZ2</accession>